<comment type="caution">
    <text evidence="1">The sequence shown here is derived from an EMBL/GenBank/DDBJ whole genome shotgun (WGS) entry which is preliminary data.</text>
</comment>
<sequence length="292" mass="33874">MENDTTIVNDPDQDIASLKNFELRRELLSDSEKENEPVECMQKNNCKKPKLDQLQDLLSQSDTRSQSGVTEISNTVPDYQKIDSTMEVDVIDWSRGKANGVNLIGHLLDNLENPVKMHRDTSPKKLVQSRIPENPFQSKFNKNIERNRPNDNIVLKKLVQPNTRVTKNRQERHGEYSVPSQFEDRSQPKINEIFKRKTTDFYSSYRSIKRNHPQKIDPYNSQQISNETYGKLIGTVEFRGKEQLSVLSINRELYLVSMERVKESFNSIEPSILENLNTNDTCPHGKHLMIKL</sequence>
<reference evidence="1" key="1">
    <citation type="submission" date="2020-05" db="EMBL/GenBank/DDBJ databases">
        <title>Phylogenomic resolution of chytrid fungi.</title>
        <authorList>
            <person name="Stajich J.E."/>
            <person name="Amses K."/>
            <person name="Simmons R."/>
            <person name="Seto K."/>
            <person name="Myers J."/>
            <person name="Bonds A."/>
            <person name="Quandt C.A."/>
            <person name="Barry K."/>
            <person name="Liu P."/>
            <person name="Grigoriev I."/>
            <person name="Longcore J.E."/>
            <person name="James T.Y."/>
        </authorList>
    </citation>
    <scope>NUCLEOTIDE SEQUENCE</scope>
    <source>
        <strain evidence="1">PLAUS21</strain>
    </source>
</reference>
<keyword evidence="2" id="KW-1185">Reference proteome</keyword>
<evidence type="ECO:0000313" key="2">
    <source>
        <dbReference type="Proteomes" id="UP001210925"/>
    </source>
</evidence>
<dbReference type="AlphaFoldDB" id="A0AAD5Y547"/>
<accession>A0AAD5Y547</accession>
<name>A0AAD5Y547_9FUNG</name>
<proteinExistence type="predicted"/>
<dbReference type="EMBL" id="JADGKB010000017">
    <property type="protein sequence ID" value="KAJ3259557.1"/>
    <property type="molecule type" value="Genomic_DNA"/>
</dbReference>
<protein>
    <submittedName>
        <fullName evidence="1">Uncharacterized protein</fullName>
    </submittedName>
</protein>
<organism evidence="1 2">
    <name type="scientific">Boothiomyces macroporosus</name>
    <dbReference type="NCBI Taxonomy" id="261099"/>
    <lineage>
        <taxon>Eukaryota</taxon>
        <taxon>Fungi</taxon>
        <taxon>Fungi incertae sedis</taxon>
        <taxon>Chytridiomycota</taxon>
        <taxon>Chytridiomycota incertae sedis</taxon>
        <taxon>Chytridiomycetes</taxon>
        <taxon>Rhizophydiales</taxon>
        <taxon>Terramycetaceae</taxon>
        <taxon>Boothiomyces</taxon>
    </lineage>
</organism>
<gene>
    <name evidence="1" type="ORF">HK103_002111</name>
</gene>
<evidence type="ECO:0000313" key="1">
    <source>
        <dbReference type="EMBL" id="KAJ3259557.1"/>
    </source>
</evidence>
<dbReference type="Proteomes" id="UP001210925">
    <property type="component" value="Unassembled WGS sequence"/>
</dbReference>